<proteinExistence type="predicted"/>
<protein>
    <submittedName>
        <fullName evidence="1">Uncharacterized protein</fullName>
    </submittedName>
</protein>
<dbReference type="Gene3D" id="2.130.10.10">
    <property type="entry name" value="YVTN repeat-like/Quinoprotein amine dehydrogenase"/>
    <property type="match status" value="2"/>
</dbReference>
<dbReference type="EMBL" id="UINC01010406">
    <property type="protein sequence ID" value="SVA46292.1"/>
    <property type="molecule type" value="Genomic_DNA"/>
</dbReference>
<name>A0A381W1D4_9ZZZZ</name>
<dbReference type="AlphaFoldDB" id="A0A381W1D4"/>
<dbReference type="SUPFAM" id="SSF63829">
    <property type="entry name" value="Calcium-dependent phosphotriesterase"/>
    <property type="match status" value="1"/>
</dbReference>
<organism evidence="1">
    <name type="scientific">marine metagenome</name>
    <dbReference type="NCBI Taxonomy" id="408172"/>
    <lineage>
        <taxon>unclassified sequences</taxon>
        <taxon>metagenomes</taxon>
        <taxon>ecological metagenomes</taxon>
    </lineage>
</organism>
<accession>A0A381W1D4</accession>
<evidence type="ECO:0000313" key="1">
    <source>
        <dbReference type="EMBL" id="SVA46292.1"/>
    </source>
</evidence>
<feature type="non-terminal residue" evidence="1">
    <location>
        <position position="697"/>
    </location>
</feature>
<sequence length="697" mass="77276">MTGYGKILKYMNSNVMHPLLKVFIPVFLFSSFPQAQVRVGEWKALTSPLDVRDVISLGDVIYGATEGGLFQIKEGVYTTFTTIEGLKGVDLSSIAVDNESNLWIGGESPFGFLQVYNPDQKESVASFDFGLTAILDIKIQETVAWVLFKDGQDTGIMKFIHDQGWEYRDSYRNYPAEAGTIHCFAVHDSTVLVGMTNGLYAGQISENIKDPNNWLSLIPDLNLDITSMDLADELLVFTSKTGLFEYSMTTGSWNEIDFSYSLEDAGNILIGSDGYWFTDGNKLYRKTGSSDVLVEDRYELSRMTQQSGQTIAGLKTGLLFIDQNSDGSDNVSRLMFNAPVTGGFSAITVLDDGRLVGGSTHGISIYSGEGWRNILEIESSGSGLVGIDYNFNSFIADTVSFNFGEYIADLEQGPDGLLYCAIRGSRVYLGNPPRWSGGVIVMDVDDPSNISTIDTTFLSYHTSSNNSVPYQVVLDIEFDSDGNMWVANPYCINGNNPIHVRSPNDEWKHYGSSETATRISQSPVSIAFDTWNRTWVSAFLAEEANLGIYPNGGISMLYYEGLPYNPANFTWEIIKYEGTVWSLGMGFNDRLYYLTPSGLNYYDLNNGSNPVIRENSYAYFPNISFGRGAGIDVDHQGNIWTHSPTQGVHVLLENTTYWPDINGFRSSNSPLLSDEVRDIAFDEKRNLVYIATSKGVN</sequence>
<reference evidence="1" key="1">
    <citation type="submission" date="2018-05" db="EMBL/GenBank/DDBJ databases">
        <authorList>
            <person name="Lanie J.A."/>
            <person name="Ng W.-L."/>
            <person name="Kazmierczak K.M."/>
            <person name="Andrzejewski T.M."/>
            <person name="Davidsen T.M."/>
            <person name="Wayne K.J."/>
            <person name="Tettelin H."/>
            <person name="Glass J.I."/>
            <person name="Rusch D."/>
            <person name="Podicherti R."/>
            <person name="Tsui H.-C.T."/>
            <person name="Winkler M.E."/>
        </authorList>
    </citation>
    <scope>NUCLEOTIDE SEQUENCE</scope>
</reference>
<gene>
    <name evidence="1" type="ORF">METZ01_LOCUS99146</name>
</gene>
<dbReference type="InterPro" id="IPR015943">
    <property type="entry name" value="WD40/YVTN_repeat-like_dom_sf"/>
</dbReference>